<dbReference type="PANTHER" id="PTHR31371">
    <property type="entry name" value="BNAC09G50660D PROTEIN"/>
    <property type="match status" value="1"/>
</dbReference>
<feature type="domain" description="DUF668" evidence="1">
    <location>
        <begin position="402"/>
        <end position="493"/>
    </location>
</feature>
<name>A0A7N0UAY6_KALFE</name>
<protein>
    <submittedName>
        <fullName evidence="3">Uncharacterized protein</fullName>
    </submittedName>
</protein>
<dbReference type="Pfam" id="PF05003">
    <property type="entry name" value="DUF668"/>
    <property type="match status" value="1"/>
</dbReference>
<dbReference type="Pfam" id="PF11961">
    <property type="entry name" value="DUF3475"/>
    <property type="match status" value="1"/>
</dbReference>
<reference evidence="3" key="1">
    <citation type="submission" date="2021-01" db="UniProtKB">
        <authorList>
            <consortium name="EnsemblPlants"/>
        </authorList>
    </citation>
    <scope>IDENTIFICATION</scope>
</reference>
<proteinExistence type="predicted"/>
<feature type="domain" description="DUF3475" evidence="2">
    <location>
        <begin position="41"/>
        <end position="92"/>
    </location>
</feature>
<sequence length="566" mass="64447">MGTETLQESSWLGSWWRSSQKGPVLGPVKSTAVVGPLRHDIMSLMSMLVMLWNSLSDVEMARLREVVLNSAGVRRLVSDEDDVLVDLVLDEMVENWVYVAKYVSRLGEKCMDPVAIRFAKFLIDLDENDLACYEWEYKTKKMERKVKKMDRLIGASMQLNQELEVLAEMEQTSRRMHVNGTKKARLLEFEQKVEWQSQIVKDIRDKSLWNRTYNYTFRIMARSLFTILNRLKETLGMIGKESLEKNLAGSLNSVLNLPRSQSYSAVVHSVVYLNENDTYGLASEPIERSILISVPELNEVRMKTVKAHHRSSSSFSEKNMTVKSKSQVYAGLFKRCMLSGDFASPSPLTSKPTLGGSMRLNSFRSKKIDMSKTVSKHSLTRVYSKIRLCNSKQKLSVHPQNTLGESGLALHYANVIILIEKLASVPHLVGQDARDELYQKLPATVKSALRSKLKPYTKALASYGDDAELATQWKSAVTQILEWLAPLAYDTIRWQSERNFEKQQSSSRTNALLVQTLHYANERKTEAAIIELLVGLNYLCRLGTRVESKKKLIPDEYMLQTEIVVL</sequence>
<dbReference type="PANTHER" id="PTHR31371:SF4">
    <property type="entry name" value="DUF668 DOMAIN-CONTAINING PROTEIN"/>
    <property type="match status" value="1"/>
</dbReference>
<dbReference type="OMA" id="EDGDYLM"/>
<dbReference type="AlphaFoldDB" id="A0A7N0UAY6"/>
<evidence type="ECO:0000259" key="1">
    <source>
        <dbReference type="Pfam" id="PF05003"/>
    </source>
</evidence>
<keyword evidence="4" id="KW-1185">Reference proteome</keyword>
<accession>A0A7N0UAY6</accession>
<evidence type="ECO:0000313" key="3">
    <source>
        <dbReference type="EnsemblPlants" id="Kaladp0059s0108.1.v1.1.CDS.1"/>
    </source>
</evidence>
<dbReference type="GO" id="GO:0045927">
    <property type="term" value="P:positive regulation of growth"/>
    <property type="evidence" value="ECO:0007669"/>
    <property type="project" value="InterPro"/>
</dbReference>
<dbReference type="Proteomes" id="UP000594263">
    <property type="component" value="Unplaced"/>
</dbReference>
<evidence type="ECO:0000259" key="2">
    <source>
        <dbReference type="Pfam" id="PF11961"/>
    </source>
</evidence>
<organism evidence="3 4">
    <name type="scientific">Kalanchoe fedtschenkoi</name>
    <name type="common">Lavender scallops</name>
    <name type="synonym">South American air plant</name>
    <dbReference type="NCBI Taxonomy" id="63787"/>
    <lineage>
        <taxon>Eukaryota</taxon>
        <taxon>Viridiplantae</taxon>
        <taxon>Streptophyta</taxon>
        <taxon>Embryophyta</taxon>
        <taxon>Tracheophyta</taxon>
        <taxon>Spermatophyta</taxon>
        <taxon>Magnoliopsida</taxon>
        <taxon>eudicotyledons</taxon>
        <taxon>Gunneridae</taxon>
        <taxon>Pentapetalae</taxon>
        <taxon>Saxifragales</taxon>
        <taxon>Crassulaceae</taxon>
        <taxon>Kalanchoe</taxon>
    </lineage>
</organism>
<dbReference type="InterPro" id="IPR007700">
    <property type="entry name" value="DUF668"/>
</dbReference>
<dbReference type="InterPro" id="IPR021864">
    <property type="entry name" value="DUF3475"/>
</dbReference>
<dbReference type="Gramene" id="Kaladp0059s0108.1.v1.1">
    <property type="protein sequence ID" value="Kaladp0059s0108.1.v1.1.CDS.1"/>
    <property type="gene ID" value="Kaladp0059s0108.v1.1"/>
</dbReference>
<evidence type="ECO:0000313" key="4">
    <source>
        <dbReference type="Proteomes" id="UP000594263"/>
    </source>
</evidence>
<dbReference type="EnsemblPlants" id="Kaladp0059s0108.1.v1.1">
    <property type="protein sequence ID" value="Kaladp0059s0108.1.v1.1.CDS.1"/>
    <property type="gene ID" value="Kaladp0059s0108.v1.1"/>
</dbReference>